<dbReference type="InterPro" id="IPR041698">
    <property type="entry name" value="Methyltransf_25"/>
</dbReference>
<dbReference type="CDD" id="cd02440">
    <property type="entry name" value="AdoMet_MTases"/>
    <property type="match status" value="1"/>
</dbReference>
<dbReference type="Gene3D" id="3.40.50.150">
    <property type="entry name" value="Vaccinia Virus protein VP39"/>
    <property type="match status" value="1"/>
</dbReference>
<evidence type="ECO:0000256" key="1">
    <source>
        <dbReference type="SAM" id="MobiDB-lite"/>
    </source>
</evidence>
<feature type="region of interest" description="Disordered" evidence="1">
    <location>
        <begin position="1"/>
        <end position="21"/>
    </location>
</feature>
<feature type="compositionally biased region" description="Basic and acidic residues" evidence="1">
    <location>
        <begin position="1"/>
        <end position="14"/>
    </location>
</feature>
<dbReference type="InterPro" id="IPR029063">
    <property type="entry name" value="SAM-dependent_MTases_sf"/>
</dbReference>
<dbReference type="OrthoDB" id="9786503at2"/>
<dbReference type="RefSeq" id="WP_122502234.1">
    <property type="nucleotide sequence ID" value="NZ_UPHU01000001.1"/>
</dbReference>
<name>A0A498QSP0_9MYCO</name>
<dbReference type="SUPFAM" id="SSF53335">
    <property type="entry name" value="S-adenosyl-L-methionine-dependent methyltransferases"/>
    <property type="match status" value="1"/>
</dbReference>
<dbReference type="Proteomes" id="UP000268285">
    <property type="component" value="Unassembled WGS sequence"/>
</dbReference>
<gene>
    <name evidence="3" type="ORF">LAUMK142_02842</name>
</gene>
<proteinExistence type="predicted"/>
<evidence type="ECO:0000313" key="3">
    <source>
        <dbReference type="EMBL" id="VBA50826.1"/>
    </source>
</evidence>
<organism evidence="3 4">
    <name type="scientific">Mycobacterium pseudokansasii</name>
    <dbReference type="NCBI Taxonomy" id="2341080"/>
    <lineage>
        <taxon>Bacteria</taxon>
        <taxon>Bacillati</taxon>
        <taxon>Actinomycetota</taxon>
        <taxon>Actinomycetes</taxon>
        <taxon>Mycobacteriales</taxon>
        <taxon>Mycobacteriaceae</taxon>
        <taxon>Mycobacterium</taxon>
    </lineage>
</organism>
<reference evidence="3 4" key="1">
    <citation type="submission" date="2018-09" db="EMBL/GenBank/DDBJ databases">
        <authorList>
            <person name="Tagini F."/>
        </authorList>
    </citation>
    <scope>NUCLEOTIDE SEQUENCE [LARGE SCALE GENOMIC DNA]</scope>
    <source>
        <strain evidence="3 4">MK142</strain>
    </source>
</reference>
<dbReference type="Pfam" id="PF13649">
    <property type="entry name" value="Methyltransf_25"/>
    <property type="match status" value="1"/>
</dbReference>
<feature type="domain" description="Methyltransferase" evidence="2">
    <location>
        <begin position="45"/>
        <end position="116"/>
    </location>
</feature>
<dbReference type="EMBL" id="UPHU01000001">
    <property type="protein sequence ID" value="VBA50826.1"/>
    <property type="molecule type" value="Genomic_DNA"/>
</dbReference>
<accession>A0A498QSP0</accession>
<evidence type="ECO:0000313" key="4">
    <source>
        <dbReference type="Proteomes" id="UP000268285"/>
    </source>
</evidence>
<keyword evidence="4" id="KW-1185">Reference proteome</keyword>
<sequence length="181" mass="18682">MAEQDRRRWDERYTDLGAPAPGAVGPPGAFVGHTDVFPTAGKAFDLACGPGLGAVWLAHRGLEVWGVDVSPVAIGQARDLAAHCGVADRCRFDVVDLDAGLPPGPPVDVIVCHKFLDPRLDRPIVARLAPGGLLAIAVLSEVGAAAGPFRAGRGQLRAAFAGLDVIAAGEGQGQAWLLARA</sequence>
<evidence type="ECO:0000259" key="2">
    <source>
        <dbReference type="Pfam" id="PF13649"/>
    </source>
</evidence>
<dbReference type="AlphaFoldDB" id="A0A498QSP0"/>
<protein>
    <recommendedName>
        <fullName evidence="2">Methyltransferase domain-containing protein</fullName>
    </recommendedName>
</protein>